<dbReference type="Proteomes" id="UP000824120">
    <property type="component" value="Chromosome 7"/>
</dbReference>
<evidence type="ECO:0000313" key="2">
    <source>
        <dbReference type="EMBL" id="KAG5595779.1"/>
    </source>
</evidence>
<name>A0A9J5Y538_SOLCO</name>
<keyword evidence="3" id="KW-1185">Reference proteome</keyword>
<dbReference type="EMBL" id="JACXVP010000007">
    <property type="protein sequence ID" value="KAG5595779.1"/>
    <property type="molecule type" value="Genomic_DNA"/>
</dbReference>
<accession>A0A9J5Y538</accession>
<sequence>MFFTEKRLITILKVLPFNRDIKELICWKIIDGIMEHPWMTKGRGRGRERSSSVSSRSSYGSSSSSSTPIK</sequence>
<dbReference type="AlphaFoldDB" id="A0A9J5Y538"/>
<feature type="compositionally biased region" description="Low complexity" evidence="1">
    <location>
        <begin position="51"/>
        <end position="70"/>
    </location>
</feature>
<proteinExistence type="predicted"/>
<feature type="region of interest" description="Disordered" evidence="1">
    <location>
        <begin position="38"/>
        <end position="70"/>
    </location>
</feature>
<organism evidence="2 3">
    <name type="scientific">Solanum commersonii</name>
    <name type="common">Commerson's wild potato</name>
    <name type="synonym">Commerson's nightshade</name>
    <dbReference type="NCBI Taxonomy" id="4109"/>
    <lineage>
        <taxon>Eukaryota</taxon>
        <taxon>Viridiplantae</taxon>
        <taxon>Streptophyta</taxon>
        <taxon>Embryophyta</taxon>
        <taxon>Tracheophyta</taxon>
        <taxon>Spermatophyta</taxon>
        <taxon>Magnoliopsida</taxon>
        <taxon>eudicotyledons</taxon>
        <taxon>Gunneridae</taxon>
        <taxon>Pentapetalae</taxon>
        <taxon>asterids</taxon>
        <taxon>lamiids</taxon>
        <taxon>Solanales</taxon>
        <taxon>Solanaceae</taxon>
        <taxon>Solanoideae</taxon>
        <taxon>Solaneae</taxon>
        <taxon>Solanum</taxon>
    </lineage>
</organism>
<evidence type="ECO:0000313" key="3">
    <source>
        <dbReference type="Proteomes" id="UP000824120"/>
    </source>
</evidence>
<evidence type="ECO:0000256" key="1">
    <source>
        <dbReference type="SAM" id="MobiDB-lite"/>
    </source>
</evidence>
<reference evidence="2 3" key="1">
    <citation type="submission" date="2020-09" db="EMBL/GenBank/DDBJ databases">
        <title>De no assembly of potato wild relative species, Solanum commersonii.</title>
        <authorList>
            <person name="Cho K."/>
        </authorList>
    </citation>
    <scope>NUCLEOTIDE SEQUENCE [LARGE SCALE GENOMIC DNA]</scope>
    <source>
        <strain evidence="2">LZ3.2</strain>
        <tissue evidence="2">Leaf</tissue>
    </source>
</reference>
<comment type="caution">
    <text evidence="2">The sequence shown here is derived from an EMBL/GenBank/DDBJ whole genome shotgun (WGS) entry which is preliminary data.</text>
</comment>
<protein>
    <submittedName>
        <fullName evidence="2">Uncharacterized protein</fullName>
    </submittedName>
</protein>
<gene>
    <name evidence="2" type="ORF">H5410_037011</name>
</gene>